<dbReference type="EMBL" id="BAABBB010000028">
    <property type="protein sequence ID" value="GAA3551642.1"/>
    <property type="molecule type" value="Genomic_DNA"/>
</dbReference>
<accession>A0ABP6WH44</accession>
<evidence type="ECO:0000313" key="2">
    <source>
        <dbReference type="EMBL" id="GAA3551642.1"/>
    </source>
</evidence>
<organism evidence="2 3">
    <name type="scientific">Nocardioides daeguensis</name>
    <dbReference type="NCBI Taxonomy" id="908359"/>
    <lineage>
        <taxon>Bacteria</taxon>
        <taxon>Bacillati</taxon>
        <taxon>Actinomycetota</taxon>
        <taxon>Actinomycetes</taxon>
        <taxon>Propionibacteriales</taxon>
        <taxon>Nocardioidaceae</taxon>
        <taxon>Nocardioides</taxon>
    </lineage>
</organism>
<feature type="chain" id="PRO_5047481864" evidence="1">
    <location>
        <begin position="36"/>
        <end position="644"/>
    </location>
</feature>
<dbReference type="RefSeq" id="WP_218235880.1">
    <property type="nucleotide sequence ID" value="NZ_BAABBB010000028.1"/>
</dbReference>
<keyword evidence="1" id="KW-0732">Signal</keyword>
<evidence type="ECO:0000256" key="1">
    <source>
        <dbReference type="SAM" id="SignalP"/>
    </source>
</evidence>
<proteinExistence type="predicted"/>
<sequence>MRTTKSTSIRKQLLGLTTAALAVGTLGLAGSPAQAVGGIDGGNISSSGDVPNSVDVAAFGSGDAVAAWAREVPGGTKVYAAIATDGVWAAPKAVTAAAVTDAHDVQVAANDQGDAVVVWTQTILGEERVRGSRHLANDSWDGSAPLSGDTDSIESTDVAMDGAGRVYVASGVVIGPVHAAHVTTWTPGQTPQHDQVDGLGVNPSIAVSPSGNAVVAYRGFHDGDYVASVSRRTPTTGWTAPDSTTWPGDVVSDVQVDVADDGAGTILFGGKENGKIRAVTAGVTPAGEVTGLDIVSPDGVDTAERALHVSPNGRAVATWSTYLNDDYAVGFASRQPGSDWGTASVIESNTVTFTPTAPLVSDRGAQVVVHNDADQLTLRHHTNPVLPWGQYDAGPANGAFAADMDRDGNVVAVGVVENGFNSYVQADFLDIAGPTAKITAPGTAVAAPSFDVAWNLTDTLSGVKSTDVMVRTAAWNGGFGPQQVIADNVTNTSAQPFAGTFGSTHCFQAQGTDKANNLGFRSEERCTTVPLDDTALSGKKWKRTTKAGAFNNTVTTTTKKGRKLTLTGVQARHLDLLLTKAKKGGKVKVYWNGTLVKKISLKGKAGQVTVPVLDLGTVQAGTLKVKVVSKTGRKVTVDGLVAAK</sequence>
<dbReference type="InterPro" id="IPR006311">
    <property type="entry name" value="TAT_signal"/>
</dbReference>
<feature type="signal peptide" evidence="1">
    <location>
        <begin position="1"/>
        <end position="35"/>
    </location>
</feature>
<dbReference type="PROSITE" id="PS51318">
    <property type="entry name" value="TAT"/>
    <property type="match status" value="1"/>
</dbReference>
<evidence type="ECO:0000313" key="3">
    <source>
        <dbReference type="Proteomes" id="UP001500301"/>
    </source>
</evidence>
<comment type="caution">
    <text evidence="2">The sequence shown here is derived from an EMBL/GenBank/DDBJ whole genome shotgun (WGS) entry which is preliminary data.</text>
</comment>
<keyword evidence="3" id="KW-1185">Reference proteome</keyword>
<gene>
    <name evidence="2" type="ORF">GCM10022263_43100</name>
</gene>
<protein>
    <submittedName>
        <fullName evidence="2">Uncharacterized protein</fullName>
    </submittedName>
</protein>
<name>A0ABP6WH44_9ACTN</name>
<dbReference type="Proteomes" id="UP001500301">
    <property type="component" value="Unassembled WGS sequence"/>
</dbReference>
<reference evidence="3" key="1">
    <citation type="journal article" date="2019" name="Int. J. Syst. Evol. Microbiol.">
        <title>The Global Catalogue of Microorganisms (GCM) 10K type strain sequencing project: providing services to taxonomists for standard genome sequencing and annotation.</title>
        <authorList>
            <consortium name="The Broad Institute Genomics Platform"/>
            <consortium name="The Broad Institute Genome Sequencing Center for Infectious Disease"/>
            <person name="Wu L."/>
            <person name="Ma J."/>
        </authorList>
    </citation>
    <scope>NUCLEOTIDE SEQUENCE [LARGE SCALE GENOMIC DNA]</scope>
    <source>
        <strain evidence="3">JCM 17460</strain>
    </source>
</reference>